<feature type="transmembrane region" description="Helical" evidence="5">
    <location>
        <begin position="293"/>
        <end position="311"/>
    </location>
</feature>
<dbReference type="PROSITE" id="PS00216">
    <property type="entry name" value="SUGAR_TRANSPORT_1"/>
    <property type="match status" value="1"/>
</dbReference>
<organism evidence="7 8">
    <name type="scientific">Popillia japonica</name>
    <name type="common">Japanese beetle</name>
    <dbReference type="NCBI Taxonomy" id="7064"/>
    <lineage>
        <taxon>Eukaryota</taxon>
        <taxon>Metazoa</taxon>
        <taxon>Ecdysozoa</taxon>
        <taxon>Arthropoda</taxon>
        <taxon>Hexapoda</taxon>
        <taxon>Insecta</taxon>
        <taxon>Pterygota</taxon>
        <taxon>Neoptera</taxon>
        <taxon>Endopterygota</taxon>
        <taxon>Coleoptera</taxon>
        <taxon>Polyphaga</taxon>
        <taxon>Scarabaeiformia</taxon>
        <taxon>Scarabaeidae</taxon>
        <taxon>Rutelinae</taxon>
        <taxon>Popillia</taxon>
    </lineage>
</organism>
<evidence type="ECO:0000256" key="4">
    <source>
        <dbReference type="ARBA" id="ARBA00023136"/>
    </source>
</evidence>
<accession>A0AAW1LSD6</accession>
<dbReference type="Gene3D" id="1.20.1250.20">
    <property type="entry name" value="MFS general substrate transporter like domains"/>
    <property type="match status" value="1"/>
</dbReference>
<dbReference type="PANTHER" id="PTHR24064">
    <property type="entry name" value="SOLUTE CARRIER FAMILY 22 MEMBER"/>
    <property type="match status" value="1"/>
</dbReference>
<feature type="transmembrane region" description="Helical" evidence="5">
    <location>
        <begin position="323"/>
        <end position="340"/>
    </location>
</feature>
<dbReference type="SUPFAM" id="SSF103473">
    <property type="entry name" value="MFS general substrate transporter"/>
    <property type="match status" value="1"/>
</dbReference>
<protein>
    <submittedName>
        <fullName evidence="7">Sugar transporter</fullName>
    </submittedName>
</protein>
<dbReference type="InterPro" id="IPR036259">
    <property type="entry name" value="MFS_trans_sf"/>
</dbReference>
<dbReference type="EMBL" id="JASPKY010000091">
    <property type="protein sequence ID" value="KAK9738066.1"/>
    <property type="molecule type" value="Genomic_DNA"/>
</dbReference>
<dbReference type="Proteomes" id="UP001458880">
    <property type="component" value="Unassembled WGS sequence"/>
</dbReference>
<feature type="transmembrane region" description="Helical" evidence="5">
    <location>
        <begin position="400"/>
        <end position="418"/>
    </location>
</feature>
<evidence type="ECO:0000256" key="1">
    <source>
        <dbReference type="ARBA" id="ARBA00004141"/>
    </source>
</evidence>
<keyword evidence="2 5" id="KW-0812">Transmembrane</keyword>
<comment type="subcellular location">
    <subcellularLocation>
        <location evidence="1">Membrane</location>
        <topology evidence="1">Multi-pass membrane protein</topology>
    </subcellularLocation>
</comment>
<dbReference type="PROSITE" id="PS50850">
    <property type="entry name" value="MFS"/>
    <property type="match status" value="1"/>
</dbReference>
<proteinExistence type="predicted"/>
<feature type="transmembrane region" description="Helical" evidence="5">
    <location>
        <begin position="35"/>
        <end position="55"/>
    </location>
</feature>
<reference evidence="7 8" key="1">
    <citation type="journal article" date="2024" name="BMC Genomics">
        <title>De novo assembly and annotation of Popillia japonica's genome with initial clues to its potential as an invasive pest.</title>
        <authorList>
            <person name="Cucini C."/>
            <person name="Boschi S."/>
            <person name="Funari R."/>
            <person name="Cardaioli E."/>
            <person name="Iannotti N."/>
            <person name="Marturano G."/>
            <person name="Paoli F."/>
            <person name="Bruttini M."/>
            <person name="Carapelli A."/>
            <person name="Frati F."/>
            <person name="Nardi F."/>
        </authorList>
    </citation>
    <scope>NUCLEOTIDE SEQUENCE [LARGE SCALE GENOMIC DNA]</scope>
    <source>
        <strain evidence="7">DMR45628</strain>
    </source>
</reference>
<dbReference type="Pfam" id="PF00083">
    <property type="entry name" value="Sugar_tr"/>
    <property type="match status" value="1"/>
</dbReference>
<dbReference type="AlphaFoldDB" id="A0AAW1LSD6"/>
<feature type="transmembrane region" description="Helical" evidence="5">
    <location>
        <begin position="430"/>
        <end position="451"/>
    </location>
</feature>
<evidence type="ECO:0000259" key="6">
    <source>
        <dbReference type="PROSITE" id="PS50850"/>
    </source>
</evidence>
<keyword evidence="7" id="KW-0762">Sugar transport</keyword>
<feature type="transmembrane region" description="Helical" evidence="5">
    <location>
        <begin position="458"/>
        <end position="476"/>
    </location>
</feature>
<sequence>MFLKRGRLRIVRFEECDLEPSDAEFYKEFSKYNEASWWIALLFLMTVFCVFAISLDESLTENGSIREVSCIYNGLKSLNWNENETTRISCIYNGLKSLNWNENETTRIFYPRIRVACIMYDYDINMFKNMTFEEALDIVNRIRVACIMYDYDINMFKNMTFEEALDIVNNMQDKPRLVHCSDPVSSNTFSWERSFFGTCKGYLYKQRIITFGNMGTALGSIVLGTVADIFGRKISLMISVGLHILGTNLQTLITDFDCVKFLTVIKGIGRAGIDLGLLLLLLEHAGKINRPYLIVYMKTLGSVGVFTGIYIKKHVLGYTRELRFILSVPSVMLLFYLFYVPESPRWYLSHCHKKKAWRILNKLGTHIEQLHFLPDINLNKCTVLKENMSFIVKSSKLMKTLPLGTYLLTFLVVAEFAKRQFLAINNLRPFSHHVILCFAKLFSYMYVLLPLMMLRRRLALIWFFSLISVQLFINLFTEPVGFYIVNALIMLCVHAVRNILTLYLAEVCPTCIRGSCLGIIVSVAYAGYTVHCFYEVATSLLERIFYFVAALIGIVIIWFLPEIKVVELPDYKRYRRDYKES</sequence>
<evidence type="ECO:0000256" key="2">
    <source>
        <dbReference type="ARBA" id="ARBA00022692"/>
    </source>
</evidence>
<evidence type="ECO:0000256" key="5">
    <source>
        <dbReference type="SAM" id="Phobius"/>
    </source>
</evidence>
<dbReference type="GO" id="GO:0016020">
    <property type="term" value="C:membrane"/>
    <property type="evidence" value="ECO:0007669"/>
    <property type="project" value="UniProtKB-SubCell"/>
</dbReference>
<gene>
    <name evidence="7" type="ORF">QE152_g10162</name>
</gene>
<name>A0AAW1LSD6_POPJA</name>
<keyword evidence="8" id="KW-1185">Reference proteome</keyword>
<keyword evidence="3 5" id="KW-1133">Transmembrane helix</keyword>
<feature type="transmembrane region" description="Helical" evidence="5">
    <location>
        <begin position="482"/>
        <end position="505"/>
    </location>
</feature>
<comment type="caution">
    <text evidence="7">The sequence shown here is derived from an EMBL/GenBank/DDBJ whole genome shotgun (WGS) entry which is preliminary data.</text>
</comment>
<feature type="transmembrane region" description="Helical" evidence="5">
    <location>
        <begin position="543"/>
        <end position="566"/>
    </location>
</feature>
<evidence type="ECO:0000313" key="8">
    <source>
        <dbReference type="Proteomes" id="UP001458880"/>
    </source>
</evidence>
<keyword evidence="4 5" id="KW-0472">Membrane</keyword>
<keyword evidence="7" id="KW-0813">Transport</keyword>
<dbReference type="InterPro" id="IPR005828">
    <property type="entry name" value="MFS_sugar_transport-like"/>
</dbReference>
<dbReference type="InterPro" id="IPR020846">
    <property type="entry name" value="MFS_dom"/>
</dbReference>
<evidence type="ECO:0000313" key="7">
    <source>
        <dbReference type="EMBL" id="KAK9738066.1"/>
    </source>
</evidence>
<feature type="domain" description="Major facilitator superfamily (MFS) profile" evidence="6">
    <location>
        <begin position="138"/>
        <end position="564"/>
    </location>
</feature>
<dbReference type="GO" id="GO:0022857">
    <property type="term" value="F:transmembrane transporter activity"/>
    <property type="evidence" value="ECO:0007669"/>
    <property type="project" value="InterPro"/>
</dbReference>
<feature type="transmembrane region" description="Helical" evidence="5">
    <location>
        <begin position="208"/>
        <end position="227"/>
    </location>
</feature>
<evidence type="ECO:0000256" key="3">
    <source>
        <dbReference type="ARBA" id="ARBA00022989"/>
    </source>
</evidence>
<dbReference type="InterPro" id="IPR005829">
    <property type="entry name" value="Sugar_transporter_CS"/>
</dbReference>
<feature type="transmembrane region" description="Helical" evidence="5">
    <location>
        <begin position="517"/>
        <end position="537"/>
    </location>
</feature>